<dbReference type="InterPro" id="IPR011991">
    <property type="entry name" value="ArsR-like_HTH"/>
</dbReference>
<evidence type="ECO:0000256" key="1">
    <source>
        <dbReference type="ARBA" id="ARBA00022849"/>
    </source>
</evidence>
<feature type="domain" description="HTH arsR-type" evidence="2">
    <location>
        <begin position="1"/>
        <end position="93"/>
    </location>
</feature>
<accession>A0A7S9LTC0</accession>
<organism evidence="3 4">
    <name type="scientific">Pontivivens ytuae</name>
    <dbReference type="NCBI Taxonomy" id="2789856"/>
    <lineage>
        <taxon>Bacteria</taxon>
        <taxon>Pseudomonadati</taxon>
        <taxon>Pseudomonadota</taxon>
        <taxon>Alphaproteobacteria</taxon>
        <taxon>Rhodobacterales</taxon>
        <taxon>Paracoccaceae</taxon>
        <taxon>Pontivivens</taxon>
    </lineage>
</organism>
<dbReference type="KEGG" id="poz:I0K15_03780"/>
<dbReference type="InterPro" id="IPR036388">
    <property type="entry name" value="WH-like_DNA-bd_sf"/>
</dbReference>
<gene>
    <name evidence="3" type="ORF">I0K15_03780</name>
</gene>
<dbReference type="CDD" id="cd16345">
    <property type="entry name" value="LMWP_ArsC"/>
    <property type="match status" value="1"/>
</dbReference>
<reference evidence="3 4" key="1">
    <citation type="submission" date="2020-11" db="EMBL/GenBank/DDBJ databases">
        <title>Description of Pontivivens ytuae sp. nov. isolated from deep sea sediment of Mariana Trench.</title>
        <authorList>
            <person name="Wang Z."/>
            <person name="Sun Q.-L."/>
            <person name="Xu X.-D."/>
            <person name="Tang Y.-Z."/>
            <person name="Zhang J."/>
        </authorList>
    </citation>
    <scope>NUCLEOTIDE SEQUENCE [LARGE SCALE GENOMIC DNA]</scope>
    <source>
        <strain evidence="3 4">MT2928</strain>
    </source>
</reference>
<dbReference type="SMART" id="SM00418">
    <property type="entry name" value="HTH_ARSR"/>
    <property type="match status" value="1"/>
</dbReference>
<proteinExistence type="predicted"/>
<evidence type="ECO:0000313" key="3">
    <source>
        <dbReference type="EMBL" id="QPH54899.1"/>
    </source>
</evidence>
<dbReference type="NCBIfam" id="NF033788">
    <property type="entry name" value="HTH_metalloreg"/>
    <property type="match status" value="1"/>
</dbReference>
<dbReference type="InterPro" id="IPR036196">
    <property type="entry name" value="Ptyr_pPase_sf"/>
</dbReference>
<evidence type="ECO:0000259" key="2">
    <source>
        <dbReference type="PROSITE" id="PS50987"/>
    </source>
</evidence>
<name>A0A7S9LTC0_9RHOB</name>
<dbReference type="PANTHER" id="PTHR43428:SF1">
    <property type="entry name" value="ARSENATE REDUCTASE"/>
    <property type="match status" value="1"/>
</dbReference>
<dbReference type="Pfam" id="PF12802">
    <property type="entry name" value="MarR_2"/>
    <property type="match status" value="1"/>
</dbReference>
<dbReference type="Gene3D" id="1.10.10.10">
    <property type="entry name" value="Winged helix-like DNA-binding domain superfamily/Winged helix DNA-binding domain"/>
    <property type="match status" value="1"/>
</dbReference>
<dbReference type="SUPFAM" id="SSF46785">
    <property type="entry name" value="Winged helix' DNA-binding domain"/>
    <property type="match status" value="1"/>
</dbReference>
<dbReference type="InterPro" id="IPR000835">
    <property type="entry name" value="HTH_MarR-typ"/>
</dbReference>
<keyword evidence="4" id="KW-1185">Reference proteome</keyword>
<dbReference type="InterPro" id="IPR001845">
    <property type="entry name" value="HTH_ArsR_DNA-bd_dom"/>
</dbReference>
<dbReference type="InterPro" id="IPR023485">
    <property type="entry name" value="Ptyr_pPase"/>
</dbReference>
<dbReference type="AlphaFoldDB" id="A0A7S9LTC0"/>
<dbReference type="CDD" id="cd00090">
    <property type="entry name" value="HTH_ARSR"/>
    <property type="match status" value="1"/>
</dbReference>
<dbReference type="PANTHER" id="PTHR43428">
    <property type="entry name" value="ARSENATE REDUCTASE"/>
    <property type="match status" value="1"/>
</dbReference>
<dbReference type="GO" id="GO:0046685">
    <property type="term" value="P:response to arsenic-containing substance"/>
    <property type="evidence" value="ECO:0007669"/>
    <property type="project" value="UniProtKB-KW"/>
</dbReference>
<dbReference type="InterPro" id="IPR036390">
    <property type="entry name" value="WH_DNA-bd_sf"/>
</dbReference>
<dbReference type="Proteomes" id="UP000594800">
    <property type="component" value="Chromosome"/>
</dbReference>
<evidence type="ECO:0000313" key="4">
    <source>
        <dbReference type="Proteomes" id="UP000594800"/>
    </source>
</evidence>
<sequence>MDGMVDRFGALAHAQRMQVFRLLAGRAPAEMTPGEMVERTGLPASTLSAYLARLADARLIRARRDGTRLYYSVQPDTVREMLEFLVFDCCNGQPELCEPLIRKQGSDVMQDTFKVLFVCTGNSARSIIAETLLRELGGARFEAYSAGTKPFSELNPHAVEMLEGLGHDTSGLRAKNISEFESGDAPAFDFVFTVCNRDAGEECPPWEGQPVSAHWGMPDPVKVEGTDAEKALAFKEAYRTLRSRIEAFVNLPVSSLDAVSLQSAVDAIGEERAAE</sequence>
<dbReference type="EMBL" id="CP064942">
    <property type="protein sequence ID" value="QPH54899.1"/>
    <property type="molecule type" value="Genomic_DNA"/>
</dbReference>
<keyword evidence="1" id="KW-0059">Arsenical resistance</keyword>
<dbReference type="SUPFAM" id="SSF52788">
    <property type="entry name" value="Phosphotyrosine protein phosphatases I"/>
    <property type="match status" value="1"/>
</dbReference>
<protein>
    <submittedName>
        <fullName evidence="3">Metalloregulator ArsR/SmtB family transcription factor</fullName>
    </submittedName>
</protein>
<dbReference type="GO" id="GO:0003700">
    <property type="term" value="F:DNA-binding transcription factor activity"/>
    <property type="evidence" value="ECO:0007669"/>
    <property type="project" value="InterPro"/>
</dbReference>
<dbReference type="Pfam" id="PF01451">
    <property type="entry name" value="LMWPc"/>
    <property type="match status" value="1"/>
</dbReference>
<dbReference type="PROSITE" id="PS50987">
    <property type="entry name" value="HTH_ARSR_2"/>
    <property type="match status" value="1"/>
</dbReference>
<dbReference type="Gene3D" id="3.40.50.2300">
    <property type="match status" value="1"/>
</dbReference>
<dbReference type="SMART" id="SM00226">
    <property type="entry name" value="LMWPc"/>
    <property type="match status" value="1"/>
</dbReference>